<evidence type="ECO:0000256" key="1">
    <source>
        <dbReference type="SAM" id="SignalP"/>
    </source>
</evidence>
<dbReference type="PANTHER" id="PTHR47723">
    <property type="entry name" value="OS05G0353850 PROTEIN"/>
    <property type="match status" value="1"/>
</dbReference>
<dbReference type="GO" id="GO:0004523">
    <property type="term" value="F:RNA-DNA hybrid ribonuclease activity"/>
    <property type="evidence" value="ECO:0007669"/>
    <property type="project" value="InterPro"/>
</dbReference>
<dbReference type="Pfam" id="PF13456">
    <property type="entry name" value="RVT_3"/>
    <property type="match status" value="1"/>
</dbReference>
<dbReference type="EMBL" id="CP133613">
    <property type="protein sequence ID" value="WMV15146.1"/>
    <property type="molecule type" value="Genomic_DNA"/>
</dbReference>
<gene>
    <name evidence="3" type="ORF">MTR67_008531</name>
</gene>
<sequence length="193" mass="22028">MDWHTLIPFCLWNIWLARNSNTFNGRKDPISTHQTLSQAIEFCLICSKAKIRGNKTLIQVNWEPSDPNTFKLNINASVKNSPGPGGLGGLVRNHSGHWIIGFFEHTTLTNSINAKLLAIRRGLQIVVDHNLTPLEITTDSTEAIHMIKDNNLLYDNLIVQCRYLMSKLEVTKLSHVFREQNRVAMLWPKRGQM</sequence>
<reference evidence="3" key="1">
    <citation type="submission" date="2023-08" db="EMBL/GenBank/DDBJ databases">
        <title>A de novo genome assembly of Solanum verrucosum Schlechtendal, a Mexican diploid species geographically isolated from the other diploid A-genome species in potato relatives.</title>
        <authorList>
            <person name="Hosaka K."/>
        </authorList>
    </citation>
    <scope>NUCLEOTIDE SEQUENCE</scope>
    <source>
        <tissue evidence="3">Young leaves</tissue>
    </source>
</reference>
<feature type="domain" description="RNase H type-1" evidence="2">
    <location>
        <begin position="73"/>
        <end position="185"/>
    </location>
</feature>
<dbReference type="PANTHER" id="PTHR47723:SF23">
    <property type="entry name" value="REVERSE TRANSCRIPTASE-LIKE PROTEIN"/>
    <property type="match status" value="1"/>
</dbReference>
<protein>
    <recommendedName>
        <fullName evidence="2">RNase H type-1 domain-containing protein</fullName>
    </recommendedName>
</protein>
<dbReference type="InterPro" id="IPR053151">
    <property type="entry name" value="RNase_H-like"/>
</dbReference>
<evidence type="ECO:0000313" key="4">
    <source>
        <dbReference type="Proteomes" id="UP001234989"/>
    </source>
</evidence>
<accession>A0AAF0Q737</accession>
<evidence type="ECO:0000313" key="3">
    <source>
        <dbReference type="EMBL" id="WMV15146.1"/>
    </source>
</evidence>
<feature type="signal peptide" evidence="1">
    <location>
        <begin position="1"/>
        <end position="22"/>
    </location>
</feature>
<keyword evidence="4" id="KW-1185">Reference proteome</keyword>
<organism evidence="3 4">
    <name type="scientific">Solanum verrucosum</name>
    <dbReference type="NCBI Taxonomy" id="315347"/>
    <lineage>
        <taxon>Eukaryota</taxon>
        <taxon>Viridiplantae</taxon>
        <taxon>Streptophyta</taxon>
        <taxon>Embryophyta</taxon>
        <taxon>Tracheophyta</taxon>
        <taxon>Spermatophyta</taxon>
        <taxon>Magnoliopsida</taxon>
        <taxon>eudicotyledons</taxon>
        <taxon>Gunneridae</taxon>
        <taxon>Pentapetalae</taxon>
        <taxon>asterids</taxon>
        <taxon>lamiids</taxon>
        <taxon>Solanales</taxon>
        <taxon>Solanaceae</taxon>
        <taxon>Solanoideae</taxon>
        <taxon>Solaneae</taxon>
        <taxon>Solanum</taxon>
    </lineage>
</organism>
<dbReference type="Proteomes" id="UP001234989">
    <property type="component" value="Chromosome 2"/>
</dbReference>
<dbReference type="CDD" id="cd06222">
    <property type="entry name" value="RNase_H_like"/>
    <property type="match status" value="1"/>
</dbReference>
<keyword evidence="1" id="KW-0732">Signal</keyword>
<dbReference type="SUPFAM" id="SSF53098">
    <property type="entry name" value="Ribonuclease H-like"/>
    <property type="match status" value="1"/>
</dbReference>
<dbReference type="InterPro" id="IPR044730">
    <property type="entry name" value="RNase_H-like_dom_plant"/>
</dbReference>
<dbReference type="InterPro" id="IPR012337">
    <property type="entry name" value="RNaseH-like_sf"/>
</dbReference>
<proteinExistence type="predicted"/>
<dbReference type="GO" id="GO:0003676">
    <property type="term" value="F:nucleic acid binding"/>
    <property type="evidence" value="ECO:0007669"/>
    <property type="project" value="InterPro"/>
</dbReference>
<dbReference type="AlphaFoldDB" id="A0AAF0Q737"/>
<dbReference type="InterPro" id="IPR002156">
    <property type="entry name" value="RNaseH_domain"/>
</dbReference>
<dbReference type="InterPro" id="IPR036397">
    <property type="entry name" value="RNaseH_sf"/>
</dbReference>
<name>A0AAF0Q737_SOLVR</name>
<evidence type="ECO:0000259" key="2">
    <source>
        <dbReference type="Pfam" id="PF13456"/>
    </source>
</evidence>
<feature type="chain" id="PRO_5042083358" description="RNase H type-1 domain-containing protein" evidence="1">
    <location>
        <begin position="23"/>
        <end position="193"/>
    </location>
</feature>
<dbReference type="Gene3D" id="3.30.420.10">
    <property type="entry name" value="Ribonuclease H-like superfamily/Ribonuclease H"/>
    <property type="match status" value="1"/>
</dbReference>